<dbReference type="Proteomes" id="UP000254329">
    <property type="component" value="Unassembled WGS sequence"/>
</dbReference>
<dbReference type="Gene3D" id="2.60.40.2610">
    <property type="entry name" value="Outer membrane usher protein FimD, plug domain"/>
    <property type="match status" value="1"/>
</dbReference>
<dbReference type="InterPro" id="IPR025949">
    <property type="entry name" value="PapC-like_C"/>
</dbReference>
<dbReference type="Pfam" id="PF13953">
    <property type="entry name" value="PapC_C"/>
    <property type="match status" value="1"/>
</dbReference>
<reference evidence="2 3" key="1">
    <citation type="submission" date="2018-06" db="EMBL/GenBank/DDBJ databases">
        <authorList>
            <consortium name="Pathogen Informatics"/>
            <person name="Doyle S."/>
        </authorList>
    </citation>
    <scope>NUCLEOTIDE SEQUENCE [LARGE SCALE GENOMIC DNA]</scope>
    <source>
        <strain evidence="2 3">NCTC1659</strain>
    </source>
</reference>
<dbReference type="InterPro" id="IPR043142">
    <property type="entry name" value="PapC-like_C_sf"/>
</dbReference>
<gene>
    <name evidence="2" type="primary">aef1C_1</name>
    <name evidence="2" type="ORF">NCTC1659_00343</name>
</gene>
<dbReference type="Gene3D" id="2.60.40.2070">
    <property type="match status" value="1"/>
</dbReference>
<dbReference type="PANTHER" id="PTHR30451">
    <property type="entry name" value="OUTER MEMBRANE USHER PROTEIN"/>
    <property type="match status" value="1"/>
</dbReference>
<organism evidence="2 3">
    <name type="scientific">Canicola haemoglobinophilus</name>
    <dbReference type="NCBI Taxonomy" id="733"/>
    <lineage>
        <taxon>Bacteria</taxon>
        <taxon>Pseudomonadati</taxon>
        <taxon>Pseudomonadota</taxon>
        <taxon>Gammaproteobacteria</taxon>
        <taxon>Pasteurellales</taxon>
        <taxon>Pasteurellaceae</taxon>
        <taxon>Canicola</taxon>
    </lineage>
</organism>
<evidence type="ECO:0000259" key="1">
    <source>
        <dbReference type="Pfam" id="PF13953"/>
    </source>
</evidence>
<dbReference type="AlphaFoldDB" id="A0A377HS50"/>
<protein>
    <submittedName>
        <fullName evidence="2">Fimbrial usher protein</fullName>
    </submittedName>
</protein>
<evidence type="ECO:0000313" key="2">
    <source>
        <dbReference type="EMBL" id="STO59118.1"/>
    </source>
</evidence>
<dbReference type="EMBL" id="UGHF01000001">
    <property type="protein sequence ID" value="STO59118.1"/>
    <property type="molecule type" value="Genomic_DNA"/>
</dbReference>
<dbReference type="InterPro" id="IPR000015">
    <property type="entry name" value="Fimb_usher"/>
</dbReference>
<dbReference type="GO" id="GO:0009297">
    <property type="term" value="P:pilus assembly"/>
    <property type="evidence" value="ECO:0007669"/>
    <property type="project" value="InterPro"/>
</dbReference>
<dbReference type="GO" id="GO:0009279">
    <property type="term" value="C:cell outer membrane"/>
    <property type="evidence" value="ECO:0007669"/>
    <property type="project" value="TreeGrafter"/>
</dbReference>
<proteinExistence type="predicted"/>
<sequence length="135" mass="15155">MPYLSPYTRNYISLDPEKLPLNVEFKSTAKEVIPKAYGVMFVNFDTQLNSLVLFDIKTKSGQPIPLGTEAFDQNGNLVGYIVQGGQLFASYLKQTTGKITLAWGEEKQSCTFDYKLDNSTDLNNNNVQSKQVQCQ</sequence>
<accession>A0A377HS50</accession>
<evidence type="ECO:0000313" key="3">
    <source>
        <dbReference type="Proteomes" id="UP000254329"/>
    </source>
</evidence>
<name>A0A377HS50_9PAST</name>
<dbReference type="InterPro" id="IPR042186">
    <property type="entry name" value="FimD_plug_dom"/>
</dbReference>
<feature type="domain" description="PapC-like C-terminal" evidence="1">
    <location>
        <begin position="53"/>
        <end position="117"/>
    </location>
</feature>
<dbReference type="PANTHER" id="PTHR30451:SF5">
    <property type="entry name" value="SLR0019 PROTEIN"/>
    <property type="match status" value="1"/>
</dbReference>
<keyword evidence="3" id="KW-1185">Reference proteome</keyword>
<dbReference type="GO" id="GO:0015473">
    <property type="term" value="F:fimbrial usher porin activity"/>
    <property type="evidence" value="ECO:0007669"/>
    <property type="project" value="InterPro"/>
</dbReference>